<evidence type="ECO:0000313" key="2">
    <source>
        <dbReference type="Proteomes" id="UP001497700"/>
    </source>
</evidence>
<name>A0ACB9YLL1_9PEZI</name>
<keyword evidence="2" id="KW-1185">Reference proteome</keyword>
<reference evidence="1 2" key="1">
    <citation type="journal article" date="2022" name="New Phytol.">
        <title>Ecological generalism drives hyperdiversity of secondary metabolite gene clusters in xylarialean endophytes.</title>
        <authorList>
            <person name="Franco M.E.E."/>
            <person name="Wisecaver J.H."/>
            <person name="Arnold A.E."/>
            <person name="Ju Y.M."/>
            <person name="Slot J.C."/>
            <person name="Ahrendt S."/>
            <person name="Moore L.P."/>
            <person name="Eastman K.E."/>
            <person name="Scott K."/>
            <person name="Konkel Z."/>
            <person name="Mondo S.J."/>
            <person name="Kuo A."/>
            <person name="Hayes R.D."/>
            <person name="Haridas S."/>
            <person name="Andreopoulos B."/>
            <person name="Riley R."/>
            <person name="LaButti K."/>
            <person name="Pangilinan J."/>
            <person name="Lipzen A."/>
            <person name="Amirebrahimi M."/>
            <person name="Yan J."/>
            <person name="Adam C."/>
            <person name="Keymanesh K."/>
            <person name="Ng V."/>
            <person name="Louie K."/>
            <person name="Northen T."/>
            <person name="Drula E."/>
            <person name="Henrissat B."/>
            <person name="Hsieh H.M."/>
            <person name="Youens-Clark K."/>
            <person name="Lutzoni F."/>
            <person name="Miadlikowska J."/>
            <person name="Eastwood D.C."/>
            <person name="Hamelin R.C."/>
            <person name="Grigoriev I.V."/>
            <person name="U'Ren J.M."/>
        </authorList>
    </citation>
    <scope>NUCLEOTIDE SEQUENCE [LARGE SCALE GENOMIC DNA]</scope>
    <source>
        <strain evidence="1 2">CBS 119005</strain>
    </source>
</reference>
<dbReference type="EMBL" id="MU393594">
    <property type="protein sequence ID" value="KAI4860243.1"/>
    <property type="molecule type" value="Genomic_DNA"/>
</dbReference>
<gene>
    <name evidence="1" type="ORF">F4820DRAFT_118877</name>
</gene>
<accession>A0ACB9YLL1</accession>
<comment type="caution">
    <text evidence="1">The sequence shown here is derived from an EMBL/GenBank/DDBJ whole genome shotgun (WGS) entry which is preliminary data.</text>
</comment>
<organism evidence="1 2">
    <name type="scientific">Hypoxylon rubiginosum</name>
    <dbReference type="NCBI Taxonomy" id="110542"/>
    <lineage>
        <taxon>Eukaryota</taxon>
        <taxon>Fungi</taxon>
        <taxon>Dikarya</taxon>
        <taxon>Ascomycota</taxon>
        <taxon>Pezizomycotina</taxon>
        <taxon>Sordariomycetes</taxon>
        <taxon>Xylariomycetidae</taxon>
        <taxon>Xylariales</taxon>
        <taxon>Hypoxylaceae</taxon>
        <taxon>Hypoxylon</taxon>
    </lineage>
</organism>
<proteinExistence type="predicted"/>
<evidence type="ECO:0000313" key="1">
    <source>
        <dbReference type="EMBL" id="KAI4860243.1"/>
    </source>
</evidence>
<protein>
    <submittedName>
        <fullName evidence="1">Uncharacterized protein</fullName>
    </submittedName>
</protein>
<sequence length="149" mass="16739">MALGRWTWPSSRKHSTTSSNGNRTDGTTTPSDNESQDLSKSQSRLIRTFTGGFKSQKPKKSAERNEYSHLNRPFTQQNLEHQKILNAFEWNFGKRKSSHGGQSSISGISPSASRNTSVDHGHMETHPRFSSSLAHRPPREDSREESGRS</sequence>
<dbReference type="Proteomes" id="UP001497700">
    <property type="component" value="Unassembled WGS sequence"/>
</dbReference>